<sequence>MSSNEPPAKRRREEDAAPDVVTRSSEYFFDDGNIILQVESAQFRLHKTVLAMHSTVFRDMFTVPLPADEPLVDNCAVVVLSGDSPEDWNHLLSAMYPKRSAHEKQTVEFVCALLRLSTKYDIPEFRRQWLSRLREELPATLPEYDNGRNEWKYLEAQSDGDDDDYIILSLINLAREIGIHSILPMALYCLAWDECLVAPAVNKLSLSDQAAYLRGQLKLLRLQSTTIMRWLDAQEPLVPCDTCLSPSACSIAVENFRKSCSIEDRSEVFAAWTELDVDGLCAGCEEAARTVYEEGRVECWRQLPSIFDLPDWEELKRLDLD</sequence>
<protein>
    <recommendedName>
        <fullName evidence="1">BTB domain-containing protein</fullName>
    </recommendedName>
</protein>
<organism evidence="2 3">
    <name type="scientific">Mycena chlorophos</name>
    <name type="common">Agaric fungus</name>
    <name type="synonym">Agaricus chlorophos</name>
    <dbReference type="NCBI Taxonomy" id="658473"/>
    <lineage>
        <taxon>Eukaryota</taxon>
        <taxon>Fungi</taxon>
        <taxon>Dikarya</taxon>
        <taxon>Basidiomycota</taxon>
        <taxon>Agaricomycotina</taxon>
        <taxon>Agaricomycetes</taxon>
        <taxon>Agaricomycetidae</taxon>
        <taxon>Agaricales</taxon>
        <taxon>Marasmiineae</taxon>
        <taxon>Mycenaceae</taxon>
        <taxon>Mycena</taxon>
    </lineage>
</organism>
<dbReference type="Proteomes" id="UP000815677">
    <property type="component" value="Unassembled WGS sequence"/>
</dbReference>
<name>A0ABQ0LVV0_MYCCL</name>
<accession>A0ABQ0LVV0</accession>
<dbReference type="CDD" id="cd18186">
    <property type="entry name" value="BTB_POZ_ZBTB_KLHL-like"/>
    <property type="match status" value="1"/>
</dbReference>
<evidence type="ECO:0000313" key="2">
    <source>
        <dbReference type="EMBL" id="GAT55199.1"/>
    </source>
</evidence>
<dbReference type="PROSITE" id="PS50097">
    <property type="entry name" value="BTB"/>
    <property type="match status" value="1"/>
</dbReference>
<dbReference type="InterPro" id="IPR000210">
    <property type="entry name" value="BTB/POZ_dom"/>
</dbReference>
<dbReference type="SUPFAM" id="SSF54695">
    <property type="entry name" value="POZ domain"/>
    <property type="match status" value="1"/>
</dbReference>
<dbReference type="SMART" id="SM00225">
    <property type="entry name" value="BTB"/>
    <property type="match status" value="1"/>
</dbReference>
<proteinExistence type="predicted"/>
<dbReference type="Gene3D" id="3.30.710.10">
    <property type="entry name" value="Potassium Channel Kv1.1, Chain A"/>
    <property type="match status" value="1"/>
</dbReference>
<reference evidence="2" key="1">
    <citation type="submission" date="2014-09" db="EMBL/GenBank/DDBJ databases">
        <title>Genome sequence of the luminous mushroom Mycena chlorophos for searching fungal bioluminescence genes.</title>
        <authorList>
            <person name="Tanaka Y."/>
            <person name="Kasuga D."/>
            <person name="Oba Y."/>
            <person name="Hase S."/>
            <person name="Sato K."/>
            <person name="Oba Y."/>
            <person name="Sakakibara Y."/>
        </authorList>
    </citation>
    <scope>NUCLEOTIDE SEQUENCE</scope>
</reference>
<evidence type="ECO:0000313" key="3">
    <source>
        <dbReference type="Proteomes" id="UP000815677"/>
    </source>
</evidence>
<dbReference type="InterPro" id="IPR011333">
    <property type="entry name" value="SKP1/BTB/POZ_sf"/>
</dbReference>
<evidence type="ECO:0000259" key="1">
    <source>
        <dbReference type="PROSITE" id="PS50097"/>
    </source>
</evidence>
<keyword evidence="3" id="KW-1185">Reference proteome</keyword>
<feature type="domain" description="BTB" evidence="1">
    <location>
        <begin position="32"/>
        <end position="104"/>
    </location>
</feature>
<dbReference type="EMBL" id="DF848931">
    <property type="protein sequence ID" value="GAT55199.1"/>
    <property type="molecule type" value="Genomic_DNA"/>
</dbReference>
<dbReference type="Pfam" id="PF00651">
    <property type="entry name" value="BTB"/>
    <property type="match status" value="1"/>
</dbReference>
<gene>
    <name evidence="2" type="ORF">MCHLO_11992</name>
</gene>